<evidence type="ECO:0000256" key="1">
    <source>
        <dbReference type="ARBA" id="ARBA00004236"/>
    </source>
</evidence>
<comment type="caution">
    <text evidence="5">The sequence shown here is derived from an EMBL/GenBank/DDBJ whole genome shotgun (WGS) entry which is preliminary data.</text>
</comment>
<organism evidence="5 6">
    <name type="scientific">Stutzerimonas stutzeri</name>
    <name type="common">Pseudomonas stutzeri</name>
    <dbReference type="NCBI Taxonomy" id="316"/>
    <lineage>
        <taxon>Bacteria</taxon>
        <taxon>Pseudomonadati</taxon>
        <taxon>Pseudomonadota</taxon>
        <taxon>Gammaproteobacteria</taxon>
        <taxon>Pseudomonadales</taxon>
        <taxon>Pseudomonadaceae</taxon>
        <taxon>Stutzerimonas</taxon>
    </lineage>
</organism>
<dbReference type="RefSeq" id="WP_014595917.1">
    <property type="nucleotide sequence ID" value="NZ_JAKCMP010000013.1"/>
</dbReference>
<name>A0A4S2BH88_STUST</name>
<proteinExistence type="predicted"/>
<keyword evidence="3 4" id="KW-0472">Membrane</keyword>
<comment type="subcellular location">
    <subcellularLocation>
        <location evidence="1">Cell membrane</location>
    </subcellularLocation>
</comment>
<evidence type="ECO:0000256" key="4">
    <source>
        <dbReference type="SAM" id="Phobius"/>
    </source>
</evidence>
<dbReference type="EMBL" id="JAODZE010000025">
    <property type="protein sequence ID" value="MDH0148260.1"/>
    <property type="molecule type" value="Genomic_DNA"/>
</dbReference>
<evidence type="ECO:0000256" key="2">
    <source>
        <dbReference type="ARBA" id="ARBA00022475"/>
    </source>
</evidence>
<dbReference type="GO" id="GO:0005886">
    <property type="term" value="C:plasma membrane"/>
    <property type="evidence" value="ECO:0007669"/>
    <property type="project" value="UniProtKB-SubCell"/>
</dbReference>
<keyword evidence="4" id="KW-1133">Transmembrane helix</keyword>
<evidence type="ECO:0000313" key="6">
    <source>
        <dbReference type="Proteomes" id="UP001158076"/>
    </source>
</evidence>
<feature type="transmembrane region" description="Helical" evidence="4">
    <location>
        <begin position="18"/>
        <end position="38"/>
    </location>
</feature>
<protein>
    <submittedName>
        <fullName evidence="5">SdiA-regulated domain-containing protein</fullName>
    </submittedName>
</protein>
<reference evidence="5" key="1">
    <citation type="submission" date="2022-09" db="EMBL/GenBank/DDBJ databases">
        <title>Intensive care unit water sources are persistently colonized with multi-drug resistant bacteria and are the site of extensive horizontal gene transfer of antibiotic resistance genes.</title>
        <authorList>
            <person name="Diorio-Toth L."/>
        </authorList>
    </citation>
    <scope>NUCLEOTIDE SEQUENCE</scope>
    <source>
        <strain evidence="5">GD04147</strain>
    </source>
</reference>
<dbReference type="SUPFAM" id="SSF50956">
    <property type="entry name" value="Thermostable phytase (3-phytase)"/>
    <property type="match status" value="1"/>
</dbReference>
<sequence>MRALAIAQLGRLATLRPLSWACGLLLFCLLYLAVTLHLDERLFYTLKTTWHENSWERRSLWLPEYRARIDALPVATVKDNLSGLTYDERRGHLWAVVNNPEELLALGRDGSFIARYPLQGFEDVEGVTYLGDDLLVLTEERQQALVVVQVPNLAGPLRRADARSITLALNEADNTGFEGVGYDRAGDRLFVVKEHSPRKLYEIHGIKRSLAGDMDIKIIDRQAWIDKLDMASDLSSVHFDEQTGHLVLLSDEAKMMLELDAEGELVSFRSLWRGFAGLERSVPQAEGMTFDAQGNLYLVSEPNLFYAFEHQ</sequence>
<dbReference type="InterPro" id="IPR009722">
    <property type="entry name" value="YjiK/CarP"/>
</dbReference>
<accession>A0A4S2BH88</accession>
<gene>
    <name evidence="5" type="ORF">N7335_17855</name>
</gene>
<evidence type="ECO:0000313" key="5">
    <source>
        <dbReference type="EMBL" id="MDH0148260.1"/>
    </source>
</evidence>
<evidence type="ECO:0000256" key="3">
    <source>
        <dbReference type="ARBA" id="ARBA00023136"/>
    </source>
</evidence>
<dbReference type="AlphaFoldDB" id="A0A4S2BH88"/>
<keyword evidence="4" id="KW-0812">Transmembrane</keyword>
<keyword evidence="2" id="KW-1003">Cell membrane</keyword>
<dbReference type="Proteomes" id="UP001158076">
    <property type="component" value="Unassembled WGS sequence"/>
</dbReference>
<dbReference type="Pfam" id="PF06977">
    <property type="entry name" value="SdiA-regulated"/>
    <property type="match status" value="1"/>
</dbReference>
<dbReference type="CDD" id="cd09971">
    <property type="entry name" value="SdiA-regulated"/>
    <property type="match status" value="1"/>
</dbReference>